<dbReference type="InterPro" id="IPR012027">
    <property type="entry name" value="Formylmethanofuran_DH_asu"/>
</dbReference>
<dbReference type="PANTHER" id="PTHR11647:SF1">
    <property type="entry name" value="COLLAPSIN RESPONSE MEDIATOR PROTEIN"/>
    <property type="match status" value="1"/>
</dbReference>
<dbReference type="InterPro" id="IPR011059">
    <property type="entry name" value="Metal-dep_hydrolase_composite"/>
</dbReference>
<dbReference type="GO" id="GO:0016810">
    <property type="term" value="F:hydrolase activity, acting on carbon-nitrogen (but not peptide) bonds"/>
    <property type="evidence" value="ECO:0007669"/>
    <property type="project" value="InterPro"/>
</dbReference>
<accession>A0A0P6W021</accession>
<dbReference type="SUPFAM" id="SSF51556">
    <property type="entry name" value="Metallo-dependent hydrolases"/>
    <property type="match status" value="1"/>
</dbReference>
<dbReference type="PANTHER" id="PTHR11647">
    <property type="entry name" value="HYDRANTOINASE/DIHYDROPYRIMIDINASE FAMILY MEMBER"/>
    <property type="match status" value="1"/>
</dbReference>
<dbReference type="RefSeq" id="WP_054358515.1">
    <property type="nucleotide sequence ID" value="NZ_LJYW01000001.1"/>
</dbReference>
<evidence type="ECO:0000259" key="1">
    <source>
        <dbReference type="Pfam" id="PF07969"/>
    </source>
</evidence>
<name>A0A0P6W021_9HYPH</name>
<dbReference type="InterPro" id="IPR013108">
    <property type="entry name" value="Amidohydro_3"/>
</dbReference>
<dbReference type="STRING" id="665126.ABB55_09010"/>
<dbReference type="AlphaFoldDB" id="A0A0P6W021"/>
<dbReference type="Gene3D" id="2.30.40.10">
    <property type="entry name" value="Urease, subunit C, domain 1"/>
    <property type="match status" value="1"/>
</dbReference>
<reference evidence="2 3" key="1">
    <citation type="submission" date="2015-09" db="EMBL/GenBank/DDBJ databases">
        <authorList>
            <person name="Jackson K.R."/>
            <person name="Lunt B.L."/>
            <person name="Fisher J.N.B."/>
            <person name="Gardner A.V."/>
            <person name="Bailey M.E."/>
            <person name="Deus L.M."/>
            <person name="Earl A.S."/>
            <person name="Gibby P.D."/>
            <person name="Hartmann K.A."/>
            <person name="Liu J.E."/>
            <person name="Manci A.M."/>
            <person name="Nielsen D.A."/>
            <person name="Solomon M.B."/>
            <person name="Breakwell D.P."/>
            <person name="Burnett S.H."/>
            <person name="Grose J.H."/>
        </authorList>
    </citation>
    <scope>NUCLEOTIDE SEQUENCE [LARGE SCALE GENOMIC DNA]</scope>
    <source>
        <strain evidence="2 3">16</strain>
    </source>
</reference>
<comment type="caution">
    <text evidence="2">The sequence shown here is derived from an EMBL/GenBank/DDBJ whole genome shotgun (WGS) entry which is preliminary data.</text>
</comment>
<evidence type="ECO:0000313" key="2">
    <source>
        <dbReference type="EMBL" id="KPL52352.1"/>
    </source>
</evidence>
<feature type="domain" description="Amidohydrolase 3" evidence="1">
    <location>
        <begin position="43"/>
        <end position="481"/>
    </location>
</feature>
<keyword evidence="3" id="KW-1185">Reference proteome</keyword>
<dbReference type="EMBL" id="LJYW01000001">
    <property type="protein sequence ID" value="KPL52352.1"/>
    <property type="molecule type" value="Genomic_DNA"/>
</dbReference>
<protein>
    <submittedName>
        <fullName evidence="2">Formylmethanofuran dehydrogenase</fullName>
    </submittedName>
</protein>
<dbReference type="InterPro" id="IPR050378">
    <property type="entry name" value="Metallo-dep_Hydrolases_sf"/>
</dbReference>
<reference evidence="2 3" key="2">
    <citation type="submission" date="2015-10" db="EMBL/GenBank/DDBJ databases">
        <title>Draft Genome Sequence of Prosthecomicrobium hirschii ATCC 27832.</title>
        <authorList>
            <person name="Daniel J."/>
            <person name="Givan S.A."/>
            <person name="Brun Y.V."/>
            <person name="Brown P.J."/>
        </authorList>
    </citation>
    <scope>NUCLEOTIDE SEQUENCE [LARGE SCALE GENOMIC DNA]</scope>
    <source>
        <strain evidence="2 3">16</strain>
    </source>
</reference>
<dbReference type="SUPFAM" id="SSF51338">
    <property type="entry name" value="Composite domain of metallo-dependent hydrolases"/>
    <property type="match status" value="2"/>
</dbReference>
<proteinExistence type="predicted"/>
<dbReference type="NCBIfam" id="TIGR03121">
    <property type="entry name" value="one_C_dehyd_A"/>
    <property type="match status" value="1"/>
</dbReference>
<organism evidence="2 3">
    <name type="scientific">Prosthecodimorpha hirschii</name>
    <dbReference type="NCBI Taxonomy" id="665126"/>
    <lineage>
        <taxon>Bacteria</taxon>
        <taxon>Pseudomonadati</taxon>
        <taxon>Pseudomonadota</taxon>
        <taxon>Alphaproteobacteria</taxon>
        <taxon>Hyphomicrobiales</taxon>
        <taxon>Ancalomicrobiaceae</taxon>
        <taxon>Prosthecodimorpha</taxon>
    </lineage>
</organism>
<dbReference type="Pfam" id="PF07969">
    <property type="entry name" value="Amidohydro_3"/>
    <property type="match status" value="1"/>
</dbReference>
<gene>
    <name evidence="2" type="ORF">ABB55_09010</name>
</gene>
<evidence type="ECO:0000313" key="3">
    <source>
        <dbReference type="Proteomes" id="UP000048984"/>
    </source>
</evidence>
<dbReference type="InterPro" id="IPR032466">
    <property type="entry name" value="Metal_Hydrolase"/>
</dbReference>
<sequence>MLIRLAGGRVIDPVQGLDAVGDLYVRDGRIVAAPEPGEAVDETHDCRGRIVMAGAIDVHSHIAGGNVTLARLLLPELHVNEAPSPDGMPFAHARWSSWEIGRLYAEMGFTTVIEPALAPTHALQTHLELADLPVIDKGALTVVGNDDLLLKLLRERESRDAVRDAVAHALAASRGLGLKVINAGGAPAFKSNLRAFSFDDEVPHYGLTSRRIVTGLLDAAAEIGVPHPLHVHCNNLGVPGATETVRATMAGAEGRPIHLAHIQFYAYEEDPAGLFRSGAETIAAALAAHPNVSVDVGQVMFGPTVTISLDIMKQYSGHPHASPKKWALVDGDAEGGGIVPIDYRAKSWVNQLQWAIGLELFLLSPDPWRCLMTTDHPNGGPFTSYPEILHLLMDRGERERWIARMPEEAKRRCGLAALEREYTLDEVAIMTRAAPARLLGLADRGHLKPGAVADIAVYDDLADRAAMFRAARLVLKDGRVAVRDGRCTGWIFGRTHALKPGYDAAMTREVETYLTDRYGVGAKAFAVPDEAFGERHVFKVEPCSH</sequence>
<dbReference type="Proteomes" id="UP000048984">
    <property type="component" value="Unassembled WGS sequence"/>
</dbReference>